<evidence type="ECO:0000256" key="1">
    <source>
        <dbReference type="PROSITE-ProRule" id="PRU00023"/>
    </source>
</evidence>
<dbReference type="Pfam" id="PF13857">
    <property type="entry name" value="Ank_5"/>
    <property type="match status" value="1"/>
</dbReference>
<dbReference type="InterPro" id="IPR013783">
    <property type="entry name" value="Ig-like_fold"/>
</dbReference>
<dbReference type="PROSITE" id="PS50088">
    <property type="entry name" value="ANK_REPEAT"/>
    <property type="match status" value="3"/>
</dbReference>
<dbReference type="GO" id="GO:0042981">
    <property type="term" value="P:regulation of apoptotic process"/>
    <property type="evidence" value="ECO:0007669"/>
    <property type="project" value="TreeGrafter"/>
</dbReference>
<organism evidence="3 4">
    <name type="scientific">Lymnaea stagnalis</name>
    <name type="common">Great pond snail</name>
    <name type="synonym">Helix stagnalis</name>
    <dbReference type="NCBI Taxonomy" id="6523"/>
    <lineage>
        <taxon>Eukaryota</taxon>
        <taxon>Metazoa</taxon>
        <taxon>Spiralia</taxon>
        <taxon>Lophotrochozoa</taxon>
        <taxon>Mollusca</taxon>
        <taxon>Gastropoda</taxon>
        <taxon>Heterobranchia</taxon>
        <taxon>Euthyneura</taxon>
        <taxon>Panpulmonata</taxon>
        <taxon>Hygrophila</taxon>
        <taxon>Lymnaeoidea</taxon>
        <taxon>Lymnaeidae</taxon>
        <taxon>Lymnaea</taxon>
    </lineage>
</organism>
<keyword evidence="4" id="KW-1185">Reference proteome</keyword>
<dbReference type="PROSITE" id="PS50853">
    <property type="entry name" value="FN3"/>
    <property type="match status" value="1"/>
</dbReference>
<dbReference type="Pfam" id="PF12796">
    <property type="entry name" value="Ank_2"/>
    <property type="match status" value="1"/>
</dbReference>
<dbReference type="PROSITE" id="PS50297">
    <property type="entry name" value="ANK_REP_REGION"/>
    <property type="match status" value="3"/>
</dbReference>
<feature type="repeat" description="ANK" evidence="1">
    <location>
        <begin position="180"/>
        <end position="212"/>
    </location>
</feature>
<dbReference type="InterPro" id="IPR036770">
    <property type="entry name" value="Ankyrin_rpt-contain_sf"/>
</dbReference>
<dbReference type="AlphaFoldDB" id="A0AAV2HTG8"/>
<dbReference type="Gene3D" id="2.60.40.10">
    <property type="entry name" value="Immunoglobulins"/>
    <property type="match status" value="1"/>
</dbReference>
<evidence type="ECO:0000313" key="4">
    <source>
        <dbReference type="Proteomes" id="UP001497497"/>
    </source>
</evidence>
<dbReference type="GO" id="GO:0005634">
    <property type="term" value="C:nucleus"/>
    <property type="evidence" value="ECO:0007669"/>
    <property type="project" value="TreeGrafter"/>
</dbReference>
<dbReference type="SUPFAM" id="SSF49265">
    <property type="entry name" value="Fibronectin type III"/>
    <property type="match status" value="1"/>
</dbReference>
<evidence type="ECO:0000313" key="3">
    <source>
        <dbReference type="EMBL" id="CAL1535401.1"/>
    </source>
</evidence>
<keyword evidence="1" id="KW-0040">ANK repeat</keyword>
<evidence type="ECO:0000259" key="2">
    <source>
        <dbReference type="PROSITE" id="PS50853"/>
    </source>
</evidence>
<dbReference type="Proteomes" id="UP001497497">
    <property type="component" value="Unassembled WGS sequence"/>
</dbReference>
<dbReference type="CDD" id="cd00063">
    <property type="entry name" value="FN3"/>
    <property type="match status" value="1"/>
</dbReference>
<dbReference type="PANTHER" id="PTHR24183">
    <property type="entry name" value="FIBRONECTIN TYPE 3 AND ANKYRIN REPEAT DOMAINS PROTEIN 1"/>
    <property type="match status" value="1"/>
</dbReference>
<dbReference type="PANTHER" id="PTHR24183:SF1">
    <property type="entry name" value="FIBRONECTIN TYPE 3 AND ANKYRIN REPEAT DOMAINS PROTEIN 1"/>
    <property type="match status" value="1"/>
</dbReference>
<gene>
    <name evidence="3" type="ORF">GSLYS_00009361001</name>
</gene>
<feature type="repeat" description="ANK" evidence="1">
    <location>
        <begin position="288"/>
        <end position="320"/>
    </location>
</feature>
<feature type="domain" description="Fibronectin type-III" evidence="2">
    <location>
        <begin position="16"/>
        <end position="111"/>
    </location>
</feature>
<name>A0AAV2HTG8_LYMST</name>
<dbReference type="InterPro" id="IPR003961">
    <property type="entry name" value="FN3_dom"/>
</dbReference>
<dbReference type="InterPro" id="IPR036116">
    <property type="entry name" value="FN3_sf"/>
</dbReference>
<dbReference type="Gene3D" id="1.25.40.20">
    <property type="entry name" value="Ankyrin repeat-containing domain"/>
    <property type="match status" value="1"/>
</dbReference>
<sequence length="367" mass="40249">MATNNPTEVVSVGQLPPPQAGKVTHFSIELIFEDALTEARSKGGNAKAAVKTFLECKTETGEWEKTYTGLSKSFIHTGLQPNKTYSYRLKVESSSVKSDWSAVSTIKTQAAPYNGDDLHQAVRRGNIEKVKEILDSGDVNADAQDEKDFSALVVAGLQGKFEIMDILLQHGADVNRKDASGKTPLIHAASRDLLETAKWLCKNGADVKTYDKSGMAAIHHAIDGGYVKLVEWMLDNAGAYGFDIEQIETTSGMTPLNRCANMTPDAKAYELAASLQLRGANMSAKAHNNYTPLLNAIIRRKIKLVEFFLARGADIYERNESGQTPYEVAQGVGNAQILRAFEEKIQQLNLLPKSKRKTTPNQELEVS</sequence>
<reference evidence="3 4" key="1">
    <citation type="submission" date="2024-04" db="EMBL/GenBank/DDBJ databases">
        <authorList>
            <consortium name="Genoscope - CEA"/>
            <person name="William W."/>
        </authorList>
    </citation>
    <scope>NUCLEOTIDE SEQUENCE [LARGE SCALE GENOMIC DNA]</scope>
</reference>
<dbReference type="SUPFAM" id="SSF48403">
    <property type="entry name" value="Ankyrin repeat"/>
    <property type="match status" value="1"/>
</dbReference>
<dbReference type="InterPro" id="IPR002110">
    <property type="entry name" value="Ankyrin_rpt"/>
</dbReference>
<protein>
    <recommendedName>
        <fullName evidence="2">Fibronectin type-III domain-containing protein</fullName>
    </recommendedName>
</protein>
<dbReference type="SMART" id="SM00248">
    <property type="entry name" value="ANK"/>
    <property type="match status" value="6"/>
</dbReference>
<accession>A0AAV2HTG8</accession>
<comment type="caution">
    <text evidence="3">The sequence shown here is derived from an EMBL/GenBank/DDBJ whole genome shotgun (WGS) entry which is preliminary data.</text>
</comment>
<feature type="repeat" description="ANK" evidence="1">
    <location>
        <begin position="147"/>
        <end position="179"/>
    </location>
</feature>
<proteinExistence type="predicted"/>
<dbReference type="EMBL" id="CAXITT010000201">
    <property type="protein sequence ID" value="CAL1535401.1"/>
    <property type="molecule type" value="Genomic_DNA"/>
</dbReference>